<dbReference type="InterPro" id="IPR006626">
    <property type="entry name" value="PbH1"/>
</dbReference>
<dbReference type="Gene3D" id="2.60.40.10">
    <property type="entry name" value="Immunoglobulins"/>
    <property type="match status" value="1"/>
</dbReference>
<dbReference type="SUPFAM" id="SSF51126">
    <property type="entry name" value="Pectin lyase-like"/>
    <property type="match status" value="1"/>
</dbReference>
<dbReference type="NCBIfam" id="TIGR04183">
    <property type="entry name" value="Por_Secre_tail"/>
    <property type="match status" value="1"/>
</dbReference>
<evidence type="ECO:0000256" key="1">
    <source>
        <dbReference type="SAM" id="SignalP"/>
    </source>
</evidence>
<protein>
    <submittedName>
        <fullName evidence="3">T9SS type A sorting domain-containing protein</fullName>
    </submittedName>
</protein>
<proteinExistence type="predicted"/>
<dbReference type="Pfam" id="PF18962">
    <property type="entry name" value="Por_Secre_tail"/>
    <property type="match status" value="1"/>
</dbReference>
<gene>
    <name evidence="3" type="ORF">EU556_09225</name>
</gene>
<dbReference type="InterPro" id="IPR012334">
    <property type="entry name" value="Pectin_lyas_fold"/>
</dbReference>
<keyword evidence="1" id="KW-0732">Signal</keyword>
<dbReference type="InterPro" id="IPR013783">
    <property type="entry name" value="Ig-like_fold"/>
</dbReference>
<feature type="chain" id="PRO_5021490135" evidence="1">
    <location>
        <begin position="24"/>
        <end position="974"/>
    </location>
</feature>
<reference evidence="3 4" key="1">
    <citation type="submission" date="2019-04" db="EMBL/GenBank/DDBJ databases">
        <authorList>
            <person name="Feng G."/>
            <person name="Zhang J."/>
            <person name="Zhu H."/>
        </authorList>
    </citation>
    <scope>NUCLEOTIDE SEQUENCE [LARGE SCALE GENOMIC DNA]</scope>
    <source>
        <strain evidence="3 4">92R-1</strain>
    </source>
</reference>
<sequence>MNQSVLLLAAGLLLPGLQATVTAQNLYVNDLTTTGDTYTTAPGNDVSGTGSSSAPFATVGAALRAATANSTIFIDAGTYSERVVLDKNVSLRGAGTATAAPGSATIFDGGLAPGGAQTDVAGFLVTTSGGANSPVMLSKFTVRNYDYGILTTGSATSNFVVEDVEAVSNRHTGIFWNCLGGAQNLTFRRVRAAQNALSPNTNSTGAGRGLFLVNGHKRNILIEDSRFEQNRRGGLDVNDGSVSGLVIRGCQFTQNIGAALAVLGAAGERTGGTYTTSAALIEGNFIRDNASNGMELKACTGTGLGNGPGSFVVRNNYIARGLGQPTNITFDNAGIAFVDRDRKVISTGGGITGDLLTGGAFIQGNTVRGYLSTFGSSLFENNGFGVVLEGANNKVFNNIIAQCQRGVQVQDRPATTTTDNTPFFDIDRNTGVVSVNDSIRNNRIDSCATALRAVNLTNVVEAGLNWLGSNSFSAVRGASGMNGAVVTLGGPSGFGALSAFEPTGLITYSPFLNSRTDATTTPGFQGDMSFLNVDRFCPTPGPIACLQKGVNLVTENGTVHVFAAMYDQDVVITKSLALTNSGSPTTIQNLTLNGAGKVLTLGSPLQIDGNLTLTNGFINSTATNLLTILPGATSTAGNSSSFVNGPVQKIGNTAFVFPIGKDTYWARLGITAPANAASSFTAEYFPTAYSSADLTAPLRTVSRVEYWNLNRTAGTDNVQVRLFWENGTRSGITDFSPNLQVARYTGSAWATEGNGGLGGSQAAGSVVSAAPISDFSVFTFGSLAPPLPVELVRFQATPTGNGHVLLRWATALELHNKGFGLERSTNAKKWEQIAFVEGQGTTSQHHEYSYTDQPNLFGQLIYYRLRQQDIDGKSTYSAVETVTLSAANLASSASVYPNPATLTEQVTLTLPRPLPTATQVQLLDLTGRLVLTQTIPANATEVTLQLSNGLTKGTYLVQLAGLDHGSKPLRLVKQ</sequence>
<evidence type="ECO:0000313" key="4">
    <source>
        <dbReference type="Proteomes" id="UP000298337"/>
    </source>
</evidence>
<organism evidence="3 4">
    <name type="scientific">Hymenobacter fodinae</name>
    <dbReference type="NCBI Taxonomy" id="2510796"/>
    <lineage>
        <taxon>Bacteria</taxon>
        <taxon>Pseudomonadati</taxon>
        <taxon>Bacteroidota</taxon>
        <taxon>Cytophagia</taxon>
        <taxon>Cytophagales</taxon>
        <taxon>Hymenobacteraceae</taxon>
        <taxon>Hymenobacter</taxon>
    </lineage>
</organism>
<feature type="signal peptide" evidence="1">
    <location>
        <begin position="1"/>
        <end position="23"/>
    </location>
</feature>
<dbReference type="Proteomes" id="UP000298337">
    <property type="component" value="Unassembled WGS sequence"/>
</dbReference>
<dbReference type="InterPro" id="IPR011050">
    <property type="entry name" value="Pectin_lyase_fold/virulence"/>
</dbReference>
<accession>A0A4Z0P7E2</accession>
<name>A0A4Z0P7E2_9BACT</name>
<comment type="caution">
    <text evidence="3">The sequence shown here is derived from an EMBL/GenBank/DDBJ whole genome shotgun (WGS) entry which is preliminary data.</text>
</comment>
<dbReference type="InterPro" id="IPR026444">
    <property type="entry name" value="Secre_tail"/>
</dbReference>
<dbReference type="AlphaFoldDB" id="A0A4Z0P7E2"/>
<dbReference type="Gene3D" id="2.160.20.10">
    <property type="entry name" value="Single-stranded right-handed beta-helix, Pectin lyase-like"/>
    <property type="match status" value="1"/>
</dbReference>
<feature type="domain" description="Secretion system C-terminal sorting" evidence="2">
    <location>
        <begin position="895"/>
        <end position="960"/>
    </location>
</feature>
<dbReference type="RefSeq" id="WP_135433455.1">
    <property type="nucleotide sequence ID" value="NZ_SRLA01000002.1"/>
</dbReference>
<keyword evidence="4" id="KW-1185">Reference proteome</keyword>
<dbReference type="EMBL" id="SRLA01000002">
    <property type="protein sequence ID" value="TGE07920.1"/>
    <property type="molecule type" value="Genomic_DNA"/>
</dbReference>
<dbReference type="SMART" id="SM00710">
    <property type="entry name" value="PbH1"/>
    <property type="match status" value="8"/>
</dbReference>
<evidence type="ECO:0000313" key="3">
    <source>
        <dbReference type="EMBL" id="TGE07920.1"/>
    </source>
</evidence>
<dbReference type="OrthoDB" id="863479at2"/>
<evidence type="ECO:0000259" key="2">
    <source>
        <dbReference type="Pfam" id="PF18962"/>
    </source>
</evidence>